<evidence type="ECO:0000313" key="3">
    <source>
        <dbReference type="EMBL" id="EHS62899.1"/>
    </source>
</evidence>
<sequence>MGKNIRRNNKSRKEAKQRNRNNRQRENNAKLNHEALGITNRSITWHWVRYRPISLYPTIQFVDEKPTRGPTDTELKAAQDEVKSFRLIKTGLNVIRDPTDKKSVIAIIEFTRFEDLTDTEKDDLNFVSTFLHDSKKWISAVRSSSRIWGGLMWAIGWRKSSDTNQIAGRYIKAFNESQMFAYDFHYKKSARLGTIIGNLFKKMAHIPFQKNQDLMKEFNLPDFASLSFNEPPADSTCSPHITFTTNQFFNPPHKDKNDISEYAFVLFLPSSAKDGTLVGSSSGYDISSGQFVFPDHRFGIDFDHQHGVVKMIWQANKYTHCTMPSSPSSQFYRLGLSVQINYSLALTCDKYIKGYYRDLANYFADHLYYLKRCIGSSSSPALSQAPRPRSSIGMSWLTSSSPFGMSTHWRSALVPDSSRSTRTVPDDETSHPPAWQLCWTLIVETTSYKVGIAVRNWVIASDVENNLPQFLQTL</sequence>
<accession>H6QVE5</accession>
<dbReference type="GeneID" id="13540828"/>
<evidence type="ECO:0000313" key="4">
    <source>
        <dbReference type="Proteomes" id="UP000008783"/>
    </source>
</evidence>
<evidence type="ECO:0000259" key="2">
    <source>
        <dbReference type="Pfam" id="PF20515"/>
    </source>
</evidence>
<dbReference type="VEuPathDB" id="FungiDB:PGTG_22720"/>
<feature type="compositionally biased region" description="Basic and acidic residues" evidence="1">
    <location>
        <begin position="11"/>
        <end position="33"/>
    </location>
</feature>
<dbReference type="KEGG" id="pgr:PGTG_22720"/>
<evidence type="ECO:0000256" key="1">
    <source>
        <dbReference type="SAM" id="MobiDB-lite"/>
    </source>
</evidence>
<organism evidence="3 4">
    <name type="scientific">Puccinia graminis f. sp. tritici (strain CRL 75-36-700-3 / race SCCL)</name>
    <name type="common">Black stem rust fungus</name>
    <dbReference type="NCBI Taxonomy" id="418459"/>
    <lineage>
        <taxon>Eukaryota</taxon>
        <taxon>Fungi</taxon>
        <taxon>Dikarya</taxon>
        <taxon>Basidiomycota</taxon>
        <taxon>Pucciniomycotina</taxon>
        <taxon>Pucciniomycetes</taxon>
        <taxon>Pucciniales</taxon>
        <taxon>Pucciniaceae</taxon>
        <taxon>Puccinia</taxon>
    </lineage>
</organism>
<dbReference type="OrthoDB" id="2504339at2759"/>
<protein>
    <recommendedName>
        <fullName evidence="2">Tet-like 2OG-Fe(II) oxygenase domain-containing protein</fullName>
    </recommendedName>
</protein>
<dbReference type="EMBL" id="DS178406">
    <property type="protein sequence ID" value="EHS62899.1"/>
    <property type="molecule type" value="Genomic_DNA"/>
</dbReference>
<proteinExistence type="predicted"/>
<feature type="domain" description="Tet-like 2OG-Fe(II) oxygenase" evidence="2">
    <location>
        <begin position="118"/>
        <end position="325"/>
    </location>
</feature>
<keyword evidence="4" id="KW-1185">Reference proteome</keyword>
<dbReference type="Proteomes" id="UP000008783">
    <property type="component" value="Unassembled WGS sequence"/>
</dbReference>
<feature type="compositionally biased region" description="Basic residues" evidence="1">
    <location>
        <begin position="1"/>
        <end position="10"/>
    </location>
</feature>
<name>H6QVE5_PUCGT</name>
<dbReference type="InterPro" id="IPR046798">
    <property type="entry name" value="2OG-FeII_Oxy_6"/>
</dbReference>
<dbReference type="HOGENOM" id="CLU_026798_0_2_1"/>
<feature type="region of interest" description="Disordered" evidence="1">
    <location>
        <begin position="1"/>
        <end position="33"/>
    </location>
</feature>
<dbReference type="Pfam" id="PF20515">
    <property type="entry name" value="2OG-FeII_Oxy_6"/>
    <property type="match status" value="1"/>
</dbReference>
<dbReference type="InParanoid" id="H6QVE5"/>
<reference evidence="4" key="1">
    <citation type="journal article" date="2011" name="Proc. Natl. Acad. Sci. U.S.A.">
        <title>Obligate biotrophy features unraveled by the genomic analysis of rust fungi.</title>
        <authorList>
            <person name="Duplessis S."/>
            <person name="Cuomo C.A."/>
            <person name="Lin Y.-C."/>
            <person name="Aerts A."/>
            <person name="Tisserant E."/>
            <person name="Veneault-Fourrey C."/>
            <person name="Joly D.L."/>
            <person name="Hacquard S."/>
            <person name="Amselem J."/>
            <person name="Cantarel B.L."/>
            <person name="Chiu R."/>
            <person name="Coutinho P.M."/>
            <person name="Feau N."/>
            <person name="Field M."/>
            <person name="Frey P."/>
            <person name="Gelhaye E."/>
            <person name="Goldberg J."/>
            <person name="Grabherr M.G."/>
            <person name="Kodira C.D."/>
            <person name="Kohler A."/>
            <person name="Kuees U."/>
            <person name="Lindquist E.A."/>
            <person name="Lucas S.M."/>
            <person name="Mago R."/>
            <person name="Mauceli E."/>
            <person name="Morin E."/>
            <person name="Murat C."/>
            <person name="Pangilinan J.L."/>
            <person name="Park R."/>
            <person name="Pearson M."/>
            <person name="Quesneville H."/>
            <person name="Rouhier N."/>
            <person name="Sakthikumar S."/>
            <person name="Salamov A.A."/>
            <person name="Schmutz J."/>
            <person name="Selles B."/>
            <person name="Shapiro H."/>
            <person name="Tanguay P."/>
            <person name="Tuskan G.A."/>
            <person name="Henrissat B."/>
            <person name="Van de Peer Y."/>
            <person name="Rouze P."/>
            <person name="Ellis J.G."/>
            <person name="Dodds P.N."/>
            <person name="Schein J.E."/>
            <person name="Zhong S."/>
            <person name="Hamelin R.C."/>
            <person name="Grigoriev I.V."/>
            <person name="Szabo L.J."/>
            <person name="Martin F."/>
        </authorList>
    </citation>
    <scope>NUCLEOTIDE SEQUENCE [LARGE SCALE GENOMIC DNA]</scope>
    <source>
        <strain evidence="4">CRL 75-36-700-3 / race SCCL</strain>
    </source>
</reference>
<gene>
    <name evidence="3" type="ORF">PGTG_22720</name>
</gene>
<dbReference type="RefSeq" id="XP_003888514.1">
    <property type="nucleotide sequence ID" value="XM_003888465.1"/>
</dbReference>
<dbReference type="AlphaFoldDB" id="H6QVE5"/>